<evidence type="ECO:0000313" key="3">
    <source>
        <dbReference type="EMBL" id="MBD2700790.1"/>
    </source>
</evidence>
<dbReference type="InterPro" id="IPR000782">
    <property type="entry name" value="FAS1_domain"/>
</dbReference>
<dbReference type="PANTHER" id="PTHR10900">
    <property type="entry name" value="PERIOSTIN-RELATED"/>
    <property type="match status" value="1"/>
</dbReference>
<dbReference type="EMBL" id="JACWZY010000006">
    <property type="protein sequence ID" value="MBD2700790.1"/>
    <property type="molecule type" value="Genomic_DNA"/>
</dbReference>
<feature type="signal peptide" evidence="1">
    <location>
        <begin position="1"/>
        <end position="21"/>
    </location>
</feature>
<gene>
    <name evidence="3" type="ORF">IC229_09085</name>
</gene>
<dbReference type="GO" id="GO:0005615">
    <property type="term" value="C:extracellular space"/>
    <property type="evidence" value="ECO:0007669"/>
    <property type="project" value="TreeGrafter"/>
</dbReference>
<dbReference type="AlphaFoldDB" id="A0A926Y2A4"/>
<dbReference type="PANTHER" id="PTHR10900:SF77">
    <property type="entry name" value="FI19380P1"/>
    <property type="match status" value="1"/>
</dbReference>
<dbReference type="InterPro" id="IPR050904">
    <property type="entry name" value="Adhesion/Biosynth-related"/>
</dbReference>
<organism evidence="3 4">
    <name type="scientific">Spirosoma profusum</name>
    <dbReference type="NCBI Taxonomy" id="2771354"/>
    <lineage>
        <taxon>Bacteria</taxon>
        <taxon>Pseudomonadati</taxon>
        <taxon>Bacteroidota</taxon>
        <taxon>Cytophagia</taxon>
        <taxon>Cytophagales</taxon>
        <taxon>Cytophagaceae</taxon>
        <taxon>Spirosoma</taxon>
    </lineage>
</organism>
<dbReference type="InterPro" id="IPR036378">
    <property type="entry name" value="FAS1_dom_sf"/>
</dbReference>
<evidence type="ECO:0000259" key="2">
    <source>
        <dbReference type="PROSITE" id="PS50213"/>
    </source>
</evidence>
<dbReference type="RefSeq" id="WP_190886653.1">
    <property type="nucleotide sequence ID" value="NZ_JACWZY010000006.1"/>
</dbReference>
<dbReference type="SMART" id="SM00554">
    <property type="entry name" value="FAS1"/>
    <property type="match status" value="2"/>
</dbReference>
<comment type="caution">
    <text evidence="3">The sequence shown here is derived from an EMBL/GenBank/DDBJ whole genome shotgun (WGS) entry which is preliminary data.</text>
</comment>
<feature type="domain" description="FAS1" evidence="2">
    <location>
        <begin position="170"/>
        <end position="315"/>
    </location>
</feature>
<name>A0A926Y2A4_9BACT</name>
<sequence>MTTSFPMFLNRFIWLLLVVMAGGSCKKADDAAAPKTITDYIQENNQLSLLRAAIGHAGLGDALKAANLTIFAPNDAAVQAAGFSSEAAIRALPKEQVKALVLYHVLYAPVSTSAIPSGVNSIETASKGIAFLNKTSGGTIYINQAQITQADISVANGTLHVIDKVLNPSTGSLLTALQGNTSLTLLTAALKRISSSNTTVAGILNNTTSTNTVTLFAPNDAAFQSAGYKDVAAINSANLNTLTNTLLYHVLSGVTFSNQFQTNSYTTLLSGNKVNVTATSNQVAIKGNKNSGFATIKSANMATANGVIHVIDQVLLP</sequence>
<keyword evidence="4" id="KW-1185">Reference proteome</keyword>
<evidence type="ECO:0000313" key="4">
    <source>
        <dbReference type="Proteomes" id="UP000598820"/>
    </source>
</evidence>
<evidence type="ECO:0000256" key="1">
    <source>
        <dbReference type="SAM" id="SignalP"/>
    </source>
</evidence>
<protein>
    <submittedName>
        <fullName evidence="3">Fasciclin domain-containing protein</fullName>
    </submittedName>
</protein>
<feature type="chain" id="PRO_5038078756" evidence="1">
    <location>
        <begin position="22"/>
        <end position="317"/>
    </location>
</feature>
<dbReference type="Pfam" id="PF02469">
    <property type="entry name" value="Fasciclin"/>
    <property type="match status" value="2"/>
</dbReference>
<proteinExistence type="predicted"/>
<dbReference type="SUPFAM" id="SSF82153">
    <property type="entry name" value="FAS1 domain"/>
    <property type="match status" value="2"/>
</dbReference>
<dbReference type="Proteomes" id="UP000598820">
    <property type="component" value="Unassembled WGS sequence"/>
</dbReference>
<accession>A0A926Y2A4</accession>
<dbReference type="PROSITE" id="PS50213">
    <property type="entry name" value="FAS1"/>
    <property type="match status" value="2"/>
</dbReference>
<feature type="domain" description="FAS1" evidence="2">
    <location>
        <begin position="34"/>
        <end position="166"/>
    </location>
</feature>
<dbReference type="Gene3D" id="2.30.180.10">
    <property type="entry name" value="FAS1 domain"/>
    <property type="match status" value="2"/>
</dbReference>
<keyword evidence="1" id="KW-0732">Signal</keyword>
<reference evidence="3" key="1">
    <citation type="submission" date="2020-09" db="EMBL/GenBank/DDBJ databases">
        <authorList>
            <person name="Kim M.K."/>
        </authorList>
    </citation>
    <scope>NUCLEOTIDE SEQUENCE</scope>
    <source>
        <strain evidence="3">BT702</strain>
    </source>
</reference>